<evidence type="ECO:0000313" key="4">
    <source>
        <dbReference type="Proteomes" id="UP000006034"/>
    </source>
</evidence>
<dbReference type="eggNOG" id="COG3385">
    <property type="taxonomic scope" value="Bacteria"/>
</dbReference>
<reference evidence="3 4" key="2">
    <citation type="submission" date="2013-04" db="EMBL/GenBank/DDBJ databases">
        <title>The Genome Sequence of Bilophila wadsworthia 3_1_6.</title>
        <authorList>
            <consortium name="The Broad Institute Genomics Platform"/>
            <person name="Earl A."/>
            <person name="Ward D."/>
            <person name="Feldgarden M."/>
            <person name="Gevers D."/>
            <person name="Sibley C."/>
            <person name="Strauss J."/>
            <person name="Allen-Vercoe E."/>
            <person name="Walker B."/>
            <person name="Young S."/>
            <person name="Zeng Q."/>
            <person name="Gargeya S."/>
            <person name="Fitzgerald M."/>
            <person name="Haas B."/>
            <person name="Abouelleil A."/>
            <person name="Allen A.W."/>
            <person name="Alvarado L."/>
            <person name="Arachchi H.M."/>
            <person name="Berlin A.M."/>
            <person name="Chapman S.B."/>
            <person name="Gainer-Dewar J."/>
            <person name="Goldberg J."/>
            <person name="Griggs A."/>
            <person name="Gujja S."/>
            <person name="Hansen M."/>
            <person name="Howarth C."/>
            <person name="Imamovic A."/>
            <person name="Ireland A."/>
            <person name="Larimer J."/>
            <person name="McCowan C."/>
            <person name="Murphy C."/>
            <person name="Pearson M."/>
            <person name="Poon T.W."/>
            <person name="Priest M."/>
            <person name="Roberts A."/>
            <person name="Saif S."/>
            <person name="Shea T."/>
            <person name="Sisk P."/>
            <person name="Sykes S."/>
            <person name="Wortman J."/>
            <person name="Nusbaum C."/>
            <person name="Birren B."/>
        </authorList>
    </citation>
    <scope>NUCLEOTIDE SEQUENCE [LARGE SCALE GENOMIC DNA]</scope>
    <source>
        <strain evidence="3 4">3_1_6</strain>
    </source>
</reference>
<dbReference type="GO" id="GO:0004803">
    <property type="term" value="F:transposase activity"/>
    <property type="evidence" value="ECO:0007669"/>
    <property type="project" value="InterPro"/>
</dbReference>
<feature type="domain" description="Transposase IS4-like" evidence="1">
    <location>
        <begin position="96"/>
        <end position="248"/>
    </location>
</feature>
<dbReference type="GeneID" id="78084244"/>
<evidence type="ECO:0000259" key="1">
    <source>
        <dbReference type="Pfam" id="PF01609"/>
    </source>
</evidence>
<proteinExistence type="predicted"/>
<dbReference type="RefSeq" id="WP_005027734.1">
    <property type="nucleotide sequence ID" value="NZ_KE150238.1"/>
</dbReference>
<dbReference type="eggNOG" id="COG3293">
    <property type="taxonomic scope" value="Bacteria"/>
</dbReference>
<dbReference type="Pfam" id="PF13340">
    <property type="entry name" value="DUF4096"/>
    <property type="match status" value="1"/>
</dbReference>
<gene>
    <name evidence="3" type="ORF">HMPREF0179_01973</name>
</gene>
<evidence type="ECO:0000259" key="2">
    <source>
        <dbReference type="Pfam" id="PF13340"/>
    </source>
</evidence>
<dbReference type="NCBIfam" id="NF033580">
    <property type="entry name" value="transpos_IS5_3"/>
    <property type="match status" value="1"/>
</dbReference>
<dbReference type="HOGENOM" id="CLU_055261_5_0_7"/>
<dbReference type="GO" id="GO:0003677">
    <property type="term" value="F:DNA binding"/>
    <property type="evidence" value="ECO:0007669"/>
    <property type="project" value="InterPro"/>
</dbReference>
<dbReference type="OrthoDB" id="1551210at2"/>
<evidence type="ECO:0000313" key="3">
    <source>
        <dbReference type="EMBL" id="EFV44200.1"/>
    </source>
</evidence>
<comment type="caution">
    <text evidence="3">The sequence shown here is derived from an EMBL/GenBank/DDBJ whole genome shotgun (WGS) entry which is preliminary data.</text>
</comment>
<organism evidence="3 4">
    <name type="scientific">Bilophila wadsworthia (strain 3_1_6)</name>
    <dbReference type="NCBI Taxonomy" id="563192"/>
    <lineage>
        <taxon>Bacteria</taxon>
        <taxon>Pseudomonadati</taxon>
        <taxon>Thermodesulfobacteriota</taxon>
        <taxon>Desulfovibrionia</taxon>
        <taxon>Desulfovibrionales</taxon>
        <taxon>Desulfovibrionaceae</taxon>
        <taxon>Bilophila</taxon>
    </lineage>
</organism>
<sequence length="253" mass="29027">MDSAMHRHDISDHAWSLLAPLLPGRRGAWGGRAKDNRLFVNAIFWILRTGAPWRDLPPEYGGWKNTHRRFCRWRDKGTWEHVLANPMDMPDFEWLMIDSTYCKVHAHAAGAKDGNQDISRTKGAQHLHLAVDAHGMPVRIIITAGSCSDIGQAFPLIQGIDARFVLADKAYSAHRFREQLKENDVQAVIPPIQRGNRSLIEYDKYLYKMRHIIENTFLSLKQWRAVATRYAKRSSSFLAAVQVRCIALWCKIL</sequence>
<name>E5Y709_BILW3</name>
<reference evidence="3 4" key="1">
    <citation type="submission" date="2010-10" db="EMBL/GenBank/DDBJ databases">
        <authorList>
            <consortium name="The Broad Institute Genome Sequencing Platform"/>
            <person name="Ward D."/>
            <person name="Earl A."/>
            <person name="Feldgarden M."/>
            <person name="Young S.K."/>
            <person name="Gargeya S."/>
            <person name="Zeng Q."/>
            <person name="Alvarado L."/>
            <person name="Berlin A."/>
            <person name="Bochicchio J."/>
            <person name="Chapman S.B."/>
            <person name="Chen Z."/>
            <person name="Freedman E."/>
            <person name="Gellesch M."/>
            <person name="Goldberg J."/>
            <person name="Griggs A."/>
            <person name="Gujja S."/>
            <person name="Heilman E."/>
            <person name="Heiman D."/>
            <person name="Howarth C."/>
            <person name="Mehta T."/>
            <person name="Neiman D."/>
            <person name="Pearson M."/>
            <person name="Roberts A."/>
            <person name="Saif S."/>
            <person name="Shea T."/>
            <person name="Shenoy N."/>
            <person name="Sisk P."/>
            <person name="Stolte C."/>
            <person name="Sykes S."/>
            <person name="White J."/>
            <person name="Yandava C."/>
            <person name="Allen-Vercoe E."/>
            <person name="Sibley C."/>
            <person name="Ambrose C.E."/>
            <person name="Strauss J."/>
            <person name="Daigneault M."/>
            <person name="Haas B."/>
            <person name="Nusbaum C."/>
            <person name="Birren B."/>
        </authorList>
    </citation>
    <scope>NUCLEOTIDE SEQUENCE [LARGE SCALE GENOMIC DNA]</scope>
    <source>
        <strain evidence="3 4">3_1_6</strain>
    </source>
</reference>
<dbReference type="InterPro" id="IPR025161">
    <property type="entry name" value="IS402-like_dom"/>
</dbReference>
<dbReference type="Pfam" id="PF01609">
    <property type="entry name" value="DDE_Tnp_1"/>
    <property type="match status" value="1"/>
</dbReference>
<accession>E5Y709</accession>
<feature type="domain" description="Insertion element IS402-like" evidence="2">
    <location>
        <begin position="10"/>
        <end position="82"/>
    </location>
</feature>
<dbReference type="STRING" id="563192.HMPREF0179_01973"/>
<dbReference type="GO" id="GO:0006313">
    <property type="term" value="P:DNA transposition"/>
    <property type="evidence" value="ECO:0007669"/>
    <property type="project" value="InterPro"/>
</dbReference>
<dbReference type="AlphaFoldDB" id="E5Y709"/>
<dbReference type="Proteomes" id="UP000006034">
    <property type="component" value="Unassembled WGS sequence"/>
</dbReference>
<dbReference type="EMBL" id="ADCP02000001">
    <property type="protein sequence ID" value="EFV44200.1"/>
    <property type="molecule type" value="Genomic_DNA"/>
</dbReference>
<dbReference type="InterPro" id="IPR002559">
    <property type="entry name" value="Transposase_11"/>
</dbReference>
<dbReference type="PANTHER" id="PTHR30007:SF0">
    <property type="entry name" value="TRANSPOSASE"/>
    <property type="match status" value="1"/>
</dbReference>
<evidence type="ECO:0008006" key="5">
    <source>
        <dbReference type="Google" id="ProtNLM"/>
    </source>
</evidence>
<keyword evidence="4" id="KW-1185">Reference proteome</keyword>
<dbReference type="PANTHER" id="PTHR30007">
    <property type="entry name" value="PHP DOMAIN PROTEIN"/>
    <property type="match status" value="1"/>
</dbReference>
<protein>
    <recommendedName>
        <fullName evidence="5">Transposase IS4-like domain-containing protein</fullName>
    </recommendedName>
</protein>